<name>A0A1G4EHK7_BACMY</name>
<dbReference type="AlphaFoldDB" id="A0A1G4EHK7"/>
<organism evidence="1 2">
    <name type="scientific">Bacillus mycoides</name>
    <dbReference type="NCBI Taxonomy" id="1405"/>
    <lineage>
        <taxon>Bacteria</taxon>
        <taxon>Bacillati</taxon>
        <taxon>Bacillota</taxon>
        <taxon>Bacilli</taxon>
        <taxon>Bacillales</taxon>
        <taxon>Bacillaceae</taxon>
        <taxon>Bacillus</taxon>
        <taxon>Bacillus cereus group</taxon>
    </lineage>
</organism>
<reference evidence="1 2" key="1">
    <citation type="submission" date="2016-08" db="EMBL/GenBank/DDBJ databases">
        <authorList>
            <person name="Seilhamer J.J."/>
        </authorList>
    </citation>
    <scope>NUCLEOTIDE SEQUENCE [LARGE SCALE GENOMIC DNA]</scope>
    <source>
        <strain evidence="1 2">SDA_GO95</strain>
    </source>
</reference>
<dbReference type="EMBL" id="FMAK01000032">
    <property type="protein sequence ID" value="SCB68193.1"/>
    <property type="molecule type" value="Genomic_DNA"/>
</dbReference>
<dbReference type="Proteomes" id="UP000195696">
    <property type="component" value="Unassembled WGS sequence"/>
</dbReference>
<sequence length="34" mass="3693">MDWTSVFFYKYVPPPTMKGVLSGSGILLVLGTST</sequence>
<gene>
    <name evidence="1" type="ORF">BWGO95_02329</name>
</gene>
<accession>A0A1G4EHK7</accession>
<proteinExistence type="predicted"/>
<evidence type="ECO:0000313" key="2">
    <source>
        <dbReference type="Proteomes" id="UP000195696"/>
    </source>
</evidence>
<evidence type="ECO:0000313" key="1">
    <source>
        <dbReference type="EMBL" id="SCB68193.1"/>
    </source>
</evidence>
<protein>
    <submittedName>
        <fullName evidence="1">Uncharacterized protein</fullName>
    </submittedName>
</protein>